<reference evidence="1 2" key="1">
    <citation type="submission" date="2020-09" db="EMBL/GenBank/DDBJ databases">
        <authorList>
            <person name="Ashkenazy H."/>
        </authorList>
    </citation>
    <scope>NUCLEOTIDE SEQUENCE [LARGE SCALE GENOMIC DNA]</scope>
    <source>
        <strain evidence="2">cv. Cdm-0</strain>
    </source>
</reference>
<evidence type="ECO:0000313" key="1">
    <source>
        <dbReference type="EMBL" id="CAD5319418.1"/>
    </source>
</evidence>
<proteinExistence type="predicted"/>
<dbReference type="AlphaFoldDB" id="A0A7G2ECY8"/>
<dbReference type="Proteomes" id="UP000516314">
    <property type="component" value="Chromosome 2"/>
</dbReference>
<dbReference type="EMBL" id="LR881467">
    <property type="protein sequence ID" value="CAD5319418.1"/>
    <property type="molecule type" value="Genomic_DNA"/>
</dbReference>
<sequence length="47" mass="5529">MAPRKKTSSMIWYKVMCFPIFNLKQMRNGLSLVVFQATSMARLYIAR</sequence>
<protein>
    <submittedName>
        <fullName evidence="1">(thale cress) hypothetical protein</fullName>
    </submittedName>
</protein>
<accession>A0A7G2ECY8</accession>
<organism evidence="1 2">
    <name type="scientific">Arabidopsis thaliana</name>
    <name type="common">Mouse-ear cress</name>
    <dbReference type="NCBI Taxonomy" id="3702"/>
    <lineage>
        <taxon>Eukaryota</taxon>
        <taxon>Viridiplantae</taxon>
        <taxon>Streptophyta</taxon>
        <taxon>Embryophyta</taxon>
        <taxon>Tracheophyta</taxon>
        <taxon>Spermatophyta</taxon>
        <taxon>Magnoliopsida</taxon>
        <taxon>eudicotyledons</taxon>
        <taxon>Gunneridae</taxon>
        <taxon>Pentapetalae</taxon>
        <taxon>rosids</taxon>
        <taxon>malvids</taxon>
        <taxon>Brassicales</taxon>
        <taxon>Brassicaceae</taxon>
        <taxon>Camelineae</taxon>
        <taxon>Arabidopsis</taxon>
    </lineage>
</organism>
<gene>
    <name evidence="1" type="ORF">AT9943_LOCUS7599</name>
</gene>
<name>A0A7G2ECY8_ARATH</name>
<evidence type="ECO:0000313" key="2">
    <source>
        <dbReference type="Proteomes" id="UP000516314"/>
    </source>
</evidence>